<dbReference type="AlphaFoldDB" id="A0AAV0N1U5"/>
<proteinExistence type="predicted"/>
<comment type="caution">
    <text evidence="1">The sequence shown here is derived from an EMBL/GenBank/DDBJ whole genome shotgun (WGS) entry which is preliminary data.</text>
</comment>
<reference evidence="1" key="1">
    <citation type="submission" date="2022-08" db="EMBL/GenBank/DDBJ databases">
        <authorList>
            <person name="Gutierrez-Valencia J."/>
        </authorList>
    </citation>
    <scope>NUCLEOTIDE SEQUENCE</scope>
</reference>
<gene>
    <name evidence="1" type="ORF">LITE_LOCUS31277</name>
</gene>
<accession>A0AAV0N1U5</accession>
<sequence>MTLNYPKILKSFRHLLQKTGKIMMMCMFLPKLILLHHFQLAVLLKISPHGNE</sequence>
<evidence type="ECO:0000313" key="2">
    <source>
        <dbReference type="Proteomes" id="UP001154282"/>
    </source>
</evidence>
<organism evidence="1 2">
    <name type="scientific">Linum tenue</name>
    <dbReference type="NCBI Taxonomy" id="586396"/>
    <lineage>
        <taxon>Eukaryota</taxon>
        <taxon>Viridiplantae</taxon>
        <taxon>Streptophyta</taxon>
        <taxon>Embryophyta</taxon>
        <taxon>Tracheophyta</taxon>
        <taxon>Spermatophyta</taxon>
        <taxon>Magnoliopsida</taxon>
        <taxon>eudicotyledons</taxon>
        <taxon>Gunneridae</taxon>
        <taxon>Pentapetalae</taxon>
        <taxon>rosids</taxon>
        <taxon>fabids</taxon>
        <taxon>Malpighiales</taxon>
        <taxon>Linaceae</taxon>
        <taxon>Linum</taxon>
    </lineage>
</organism>
<name>A0AAV0N1U5_9ROSI</name>
<protein>
    <submittedName>
        <fullName evidence="1">Uncharacterized protein</fullName>
    </submittedName>
</protein>
<evidence type="ECO:0000313" key="1">
    <source>
        <dbReference type="EMBL" id="CAI0452596.1"/>
    </source>
</evidence>
<keyword evidence="2" id="KW-1185">Reference proteome</keyword>
<dbReference type="EMBL" id="CAMGYJ010000007">
    <property type="protein sequence ID" value="CAI0452596.1"/>
    <property type="molecule type" value="Genomic_DNA"/>
</dbReference>
<dbReference type="Proteomes" id="UP001154282">
    <property type="component" value="Unassembled WGS sequence"/>
</dbReference>